<feature type="region of interest" description="Disordered" evidence="1">
    <location>
        <begin position="84"/>
        <end position="149"/>
    </location>
</feature>
<dbReference type="RefSeq" id="WP_141233876.1">
    <property type="nucleotide sequence ID" value="NZ_FZOH01000010.1"/>
</dbReference>
<proteinExistence type="predicted"/>
<dbReference type="Pfam" id="PF16173">
    <property type="entry name" value="DUF4874"/>
    <property type="match status" value="1"/>
</dbReference>
<dbReference type="AlphaFoldDB" id="A0A239IBD1"/>
<name>A0A239IBD1_9ACTN</name>
<feature type="domain" description="DUF4832" evidence="2">
    <location>
        <begin position="354"/>
        <end position="552"/>
    </location>
</feature>
<dbReference type="EMBL" id="FZOH01000010">
    <property type="protein sequence ID" value="SNS90867.1"/>
    <property type="molecule type" value="Genomic_DNA"/>
</dbReference>
<dbReference type="GO" id="GO:0005975">
    <property type="term" value="P:carbohydrate metabolic process"/>
    <property type="evidence" value="ECO:0007669"/>
    <property type="project" value="UniProtKB-ARBA"/>
</dbReference>
<evidence type="ECO:0000313" key="5">
    <source>
        <dbReference type="Proteomes" id="UP000198386"/>
    </source>
</evidence>
<feature type="domain" description="DUF4874" evidence="3">
    <location>
        <begin position="166"/>
        <end position="341"/>
    </location>
</feature>
<dbReference type="OrthoDB" id="9760654at2"/>
<dbReference type="Pfam" id="PF16116">
    <property type="entry name" value="DUF4832"/>
    <property type="match status" value="1"/>
</dbReference>
<dbReference type="InterPro" id="IPR032267">
    <property type="entry name" value="DUF4832"/>
</dbReference>
<gene>
    <name evidence="4" type="ORF">SAMN04488107_4267</name>
</gene>
<protein>
    <recommendedName>
        <fullName evidence="6">DUF4832 domain-containing protein</fullName>
    </recommendedName>
</protein>
<keyword evidence="5" id="KW-1185">Reference proteome</keyword>
<accession>A0A239IBD1</accession>
<organism evidence="4 5">
    <name type="scientific">Geodermatophilus saharensis</name>
    <dbReference type="NCBI Taxonomy" id="1137994"/>
    <lineage>
        <taxon>Bacteria</taxon>
        <taxon>Bacillati</taxon>
        <taxon>Actinomycetota</taxon>
        <taxon>Actinomycetes</taxon>
        <taxon>Geodermatophilales</taxon>
        <taxon>Geodermatophilaceae</taxon>
        <taxon>Geodermatophilus</taxon>
    </lineage>
</organism>
<feature type="region of interest" description="Disordered" evidence="1">
    <location>
        <begin position="1"/>
        <end position="24"/>
    </location>
</feature>
<evidence type="ECO:0000313" key="4">
    <source>
        <dbReference type="EMBL" id="SNS90867.1"/>
    </source>
</evidence>
<feature type="compositionally biased region" description="Low complexity" evidence="1">
    <location>
        <begin position="86"/>
        <end position="149"/>
    </location>
</feature>
<evidence type="ECO:0000259" key="3">
    <source>
        <dbReference type="Pfam" id="PF16173"/>
    </source>
</evidence>
<evidence type="ECO:0000256" key="1">
    <source>
        <dbReference type="SAM" id="MobiDB-lite"/>
    </source>
</evidence>
<evidence type="ECO:0000259" key="2">
    <source>
        <dbReference type="Pfam" id="PF16116"/>
    </source>
</evidence>
<reference evidence="5" key="1">
    <citation type="submission" date="2017-06" db="EMBL/GenBank/DDBJ databases">
        <authorList>
            <person name="Varghese N."/>
            <person name="Submissions S."/>
        </authorList>
    </citation>
    <scope>NUCLEOTIDE SEQUENCE [LARGE SCALE GENOMIC DNA]</scope>
    <source>
        <strain evidence="5">DSM 45423</strain>
    </source>
</reference>
<evidence type="ECO:0008006" key="6">
    <source>
        <dbReference type="Google" id="ProtNLM"/>
    </source>
</evidence>
<dbReference type="InterPro" id="IPR013783">
    <property type="entry name" value="Ig-like_fold"/>
</dbReference>
<dbReference type="InterPro" id="IPR032379">
    <property type="entry name" value="DUF4874"/>
</dbReference>
<sequence length="572" mass="59998">MGRHTSPDSSAPSRTPRPPRERGRHLRWPALLLGALLLAGLVTVAPSGTPADGATTSAAAARAAARCSDWSSCARTAARTAGVVLTAGRVRPPTPTTTAPTTTPPRTTAPVSSTPTTAPAPASTTSTTAGTTTTGTTTTGTATATGTASGPLTAVSYAASDEVVANPERGFTHYTESRWSPDGSAHTPLDVTTLRTWRTAEAVTVVYRVYYLGGLVDRDTIDQRFLDQVAADLATARAAGVKLVVRFAYSPDDGRDAPPARAVGHVRQLAPVLNAASDVVLVLQAGFVGRWGEWYYSDSYASDPARPWALTDADWARRGQVLDALLDATSPDIWVQVRYPSIVSRLVDDADARRVGVHNDCFLASDTDMGTFATAEERTWLAAASARVPVGGETCGTNGTRSQWSTAATELARYHWSFLNADFHRGVLDSWGQAGLGTAARSLGYRLRLVSGAFPATARPGQTVQVELTLANDGYAAPLSDRPVRLVFGSGPQAVGVPVAVDVRSLAPGTTRTFRVDVPVPTTAGAWPLALALPDDAPSLAGDPAYAVRLANQGLWDPATGRNDLRHTLTVG</sequence>
<dbReference type="Gene3D" id="2.60.40.10">
    <property type="entry name" value="Immunoglobulins"/>
    <property type="match status" value="1"/>
</dbReference>
<dbReference type="Proteomes" id="UP000198386">
    <property type="component" value="Unassembled WGS sequence"/>
</dbReference>